<feature type="region of interest" description="Disordered" evidence="1">
    <location>
        <begin position="437"/>
        <end position="472"/>
    </location>
</feature>
<organism evidence="2 3">
    <name type="scientific">Filobasidium floriforme</name>
    <dbReference type="NCBI Taxonomy" id="5210"/>
    <lineage>
        <taxon>Eukaryota</taxon>
        <taxon>Fungi</taxon>
        <taxon>Dikarya</taxon>
        <taxon>Basidiomycota</taxon>
        <taxon>Agaricomycotina</taxon>
        <taxon>Tremellomycetes</taxon>
        <taxon>Filobasidiales</taxon>
        <taxon>Filobasidiaceae</taxon>
        <taxon>Filobasidium</taxon>
    </lineage>
</organism>
<feature type="region of interest" description="Disordered" evidence="1">
    <location>
        <begin position="361"/>
        <end position="410"/>
    </location>
</feature>
<dbReference type="AlphaFoldDB" id="A0A8K0NK41"/>
<comment type="caution">
    <text evidence="2">The sequence shown here is derived from an EMBL/GenBank/DDBJ whole genome shotgun (WGS) entry which is preliminary data.</text>
</comment>
<dbReference type="EMBL" id="JABELV010000293">
    <property type="protein sequence ID" value="KAG7527423.1"/>
    <property type="molecule type" value="Genomic_DNA"/>
</dbReference>
<evidence type="ECO:0000313" key="2">
    <source>
        <dbReference type="EMBL" id="KAG7527423.1"/>
    </source>
</evidence>
<reference evidence="2" key="1">
    <citation type="submission" date="2020-04" db="EMBL/GenBank/DDBJ databases">
        <title>Analysis of mating type loci in Filobasidium floriforme.</title>
        <authorList>
            <person name="Nowrousian M."/>
        </authorList>
    </citation>
    <scope>NUCLEOTIDE SEQUENCE</scope>
    <source>
        <strain evidence="2">CBS 6242</strain>
    </source>
</reference>
<name>A0A8K0NK41_9TREE</name>
<feature type="region of interest" description="Disordered" evidence="1">
    <location>
        <begin position="278"/>
        <end position="312"/>
    </location>
</feature>
<protein>
    <submittedName>
        <fullName evidence="2">Uncharacterized protein</fullName>
    </submittedName>
</protein>
<sequence length="472" mass="51780">MSRYLPYWSEPKWFIGESYLLLSSKEMKGLREPKLGEPATSASHYAIMEKIMQRLRTHDVQMNCRNVCYFGNYMHLLVEGSQEAKYRLFGLQAFLKVQIRPDRGYQGYSVRVVISKGISSHQPSKEEAQSGIKDIYEMIKDTRPLLIKVEPQAEGTIATDSEAGTDTEDSAGSDTDTEKTVRPMTRTGENQVLYRVDYVVAEEDDETIDSLEEALSRALSSSEASVKDMSFLDEIALDNGVRNIQKKPTPRPPPLSTIGGVCTDLASKAILGKRTGEKMMAEERPPKKAAVTSFNRFSGPSPTSIHTADSDRQSIRNEAPDAITSVAAKGGPSQCSLNIRQHHCGEKPAGSDRRLQAERMKEPAGVEANRQGVKETSEGGYGGKSNEAGRAVSSSARDGGVITKLKSTKEKHEAMAKSLEDEADELEAKTAALRRNRFKYRGTEPMTGSRSMTSASSRSLIGIDVNAGPDTP</sequence>
<evidence type="ECO:0000313" key="3">
    <source>
        <dbReference type="Proteomes" id="UP000812966"/>
    </source>
</evidence>
<gene>
    <name evidence="2" type="ORF">FFLO_06954</name>
</gene>
<feature type="compositionally biased region" description="Polar residues" evidence="1">
    <location>
        <begin position="292"/>
        <end position="307"/>
    </location>
</feature>
<dbReference type="Proteomes" id="UP000812966">
    <property type="component" value="Unassembled WGS sequence"/>
</dbReference>
<evidence type="ECO:0000256" key="1">
    <source>
        <dbReference type="SAM" id="MobiDB-lite"/>
    </source>
</evidence>
<feature type="region of interest" description="Disordered" evidence="1">
    <location>
        <begin position="154"/>
        <end position="183"/>
    </location>
</feature>
<feature type="compositionally biased region" description="Low complexity" evidence="1">
    <location>
        <begin position="446"/>
        <end position="459"/>
    </location>
</feature>
<accession>A0A8K0NK41</accession>
<keyword evidence="3" id="KW-1185">Reference proteome</keyword>
<proteinExistence type="predicted"/>